<name>A0A9P6DNC1_9AGAM</name>
<sequence>MACSCLGECLGHIETLSPGYFGSRSSQAVASCDLHFVSLQSRLICYSVKYIPSWISLLSMEVKKLSKWGEQVRSVIPKSFYLVKDQKVRVPSTPLMIHGGWDRGAILCSELAGRQCY</sequence>
<reference evidence="1" key="1">
    <citation type="journal article" date="2020" name="Nat. Commun.">
        <title>Large-scale genome sequencing of mycorrhizal fungi provides insights into the early evolution of symbiotic traits.</title>
        <authorList>
            <person name="Miyauchi S."/>
            <person name="Kiss E."/>
            <person name="Kuo A."/>
            <person name="Drula E."/>
            <person name="Kohler A."/>
            <person name="Sanchez-Garcia M."/>
            <person name="Morin E."/>
            <person name="Andreopoulos B."/>
            <person name="Barry K.W."/>
            <person name="Bonito G."/>
            <person name="Buee M."/>
            <person name="Carver A."/>
            <person name="Chen C."/>
            <person name="Cichocki N."/>
            <person name="Clum A."/>
            <person name="Culley D."/>
            <person name="Crous P.W."/>
            <person name="Fauchery L."/>
            <person name="Girlanda M."/>
            <person name="Hayes R.D."/>
            <person name="Keri Z."/>
            <person name="LaButti K."/>
            <person name="Lipzen A."/>
            <person name="Lombard V."/>
            <person name="Magnuson J."/>
            <person name="Maillard F."/>
            <person name="Murat C."/>
            <person name="Nolan M."/>
            <person name="Ohm R.A."/>
            <person name="Pangilinan J."/>
            <person name="Pereira M.F."/>
            <person name="Perotto S."/>
            <person name="Peter M."/>
            <person name="Pfister S."/>
            <person name="Riley R."/>
            <person name="Sitrit Y."/>
            <person name="Stielow J.B."/>
            <person name="Szollosi G."/>
            <person name="Zifcakova L."/>
            <person name="Stursova M."/>
            <person name="Spatafora J.W."/>
            <person name="Tedersoo L."/>
            <person name="Vaario L.M."/>
            <person name="Yamada A."/>
            <person name="Yan M."/>
            <person name="Wang P."/>
            <person name="Xu J."/>
            <person name="Bruns T."/>
            <person name="Baldrian P."/>
            <person name="Vilgalys R."/>
            <person name="Dunand C."/>
            <person name="Henrissat B."/>
            <person name="Grigoriev I.V."/>
            <person name="Hibbett D."/>
            <person name="Nagy L.G."/>
            <person name="Martin F.M."/>
        </authorList>
    </citation>
    <scope>NUCLEOTIDE SEQUENCE</scope>
    <source>
        <strain evidence="1">UP504</strain>
    </source>
</reference>
<dbReference type="Proteomes" id="UP000886523">
    <property type="component" value="Unassembled WGS sequence"/>
</dbReference>
<comment type="caution">
    <text evidence="1">The sequence shown here is derived from an EMBL/GenBank/DDBJ whole genome shotgun (WGS) entry which is preliminary data.</text>
</comment>
<keyword evidence="2" id="KW-1185">Reference proteome</keyword>
<dbReference type="AlphaFoldDB" id="A0A9P6DNC1"/>
<dbReference type="EMBL" id="MU129049">
    <property type="protein sequence ID" value="KAF9508836.1"/>
    <property type="molecule type" value="Genomic_DNA"/>
</dbReference>
<dbReference type="OrthoDB" id="2789670at2759"/>
<proteinExistence type="predicted"/>
<evidence type="ECO:0000313" key="1">
    <source>
        <dbReference type="EMBL" id="KAF9508836.1"/>
    </source>
</evidence>
<organism evidence="1 2">
    <name type="scientific">Hydnum rufescens UP504</name>
    <dbReference type="NCBI Taxonomy" id="1448309"/>
    <lineage>
        <taxon>Eukaryota</taxon>
        <taxon>Fungi</taxon>
        <taxon>Dikarya</taxon>
        <taxon>Basidiomycota</taxon>
        <taxon>Agaricomycotina</taxon>
        <taxon>Agaricomycetes</taxon>
        <taxon>Cantharellales</taxon>
        <taxon>Hydnaceae</taxon>
        <taxon>Hydnum</taxon>
    </lineage>
</organism>
<evidence type="ECO:0000313" key="2">
    <source>
        <dbReference type="Proteomes" id="UP000886523"/>
    </source>
</evidence>
<accession>A0A9P6DNC1</accession>
<protein>
    <submittedName>
        <fullName evidence="1">Uncharacterized protein</fullName>
    </submittedName>
</protein>
<gene>
    <name evidence="1" type="ORF">BS47DRAFT_1349956</name>
</gene>